<protein>
    <submittedName>
        <fullName evidence="2">Uncharacterized protein</fullName>
    </submittedName>
</protein>
<dbReference type="EMBL" id="QEAP01000923">
    <property type="protein sequence ID" value="TPX53926.1"/>
    <property type="molecule type" value="Genomic_DNA"/>
</dbReference>
<feature type="region of interest" description="Disordered" evidence="1">
    <location>
        <begin position="1"/>
        <end position="98"/>
    </location>
</feature>
<evidence type="ECO:0000313" key="2">
    <source>
        <dbReference type="EMBL" id="TPX53926.1"/>
    </source>
</evidence>
<gene>
    <name evidence="2" type="ORF">CcCBS67573_g09636</name>
</gene>
<comment type="caution">
    <text evidence="2">The sequence shown here is derived from an EMBL/GenBank/DDBJ whole genome shotgun (WGS) entry which is preliminary data.</text>
</comment>
<reference evidence="2 3" key="1">
    <citation type="journal article" date="2019" name="Sci. Rep.">
        <title>Comparative genomics of chytrid fungi reveal insights into the obligate biotrophic and pathogenic lifestyle of Synchytrium endobioticum.</title>
        <authorList>
            <person name="van de Vossenberg B.T.L.H."/>
            <person name="Warris S."/>
            <person name="Nguyen H.D.T."/>
            <person name="van Gent-Pelzer M.P.E."/>
            <person name="Joly D.L."/>
            <person name="van de Geest H.C."/>
            <person name="Bonants P.J.M."/>
            <person name="Smith D.S."/>
            <person name="Levesque C.A."/>
            <person name="van der Lee T.A.J."/>
        </authorList>
    </citation>
    <scope>NUCLEOTIDE SEQUENCE [LARGE SCALE GENOMIC DNA]</scope>
    <source>
        <strain evidence="2 3">CBS 675.73</strain>
    </source>
</reference>
<feature type="region of interest" description="Disordered" evidence="1">
    <location>
        <begin position="110"/>
        <end position="135"/>
    </location>
</feature>
<proteinExistence type="predicted"/>
<dbReference type="OrthoDB" id="2108724at2759"/>
<dbReference type="AlphaFoldDB" id="A0A507DQX8"/>
<evidence type="ECO:0000313" key="3">
    <source>
        <dbReference type="Proteomes" id="UP000320333"/>
    </source>
</evidence>
<dbReference type="Proteomes" id="UP000320333">
    <property type="component" value="Unassembled WGS sequence"/>
</dbReference>
<accession>A0A507DQX8</accession>
<sequence length="225" mass="24467">MVRVSGSATAGGRSSILFGDDSPVQNRPPSALSVDQLDHDSHLPLASANARLRYPPTAQFDPERPLTPTTPSRPGSRASGHTPGGNSSIHFGDDTGTYSTTMRRASLLSTKTHSDNPLLSPLPIQSLPPSPRMGHAVVDPSGVPRMPLPHRLSLQTLPRAMQSHAESEHAHAEPSLEQLVRDLHRKMDTQTALLDRLFDIVTRIDAETGSNADEIAMLRQRFDRM</sequence>
<evidence type="ECO:0000256" key="1">
    <source>
        <dbReference type="SAM" id="MobiDB-lite"/>
    </source>
</evidence>
<keyword evidence="3" id="KW-1185">Reference proteome</keyword>
<name>A0A507DQX8_9FUNG</name>
<organism evidence="2 3">
    <name type="scientific">Chytriomyces confervae</name>
    <dbReference type="NCBI Taxonomy" id="246404"/>
    <lineage>
        <taxon>Eukaryota</taxon>
        <taxon>Fungi</taxon>
        <taxon>Fungi incertae sedis</taxon>
        <taxon>Chytridiomycota</taxon>
        <taxon>Chytridiomycota incertae sedis</taxon>
        <taxon>Chytridiomycetes</taxon>
        <taxon>Chytridiales</taxon>
        <taxon>Chytriomycetaceae</taxon>
        <taxon>Chytriomyces</taxon>
    </lineage>
</organism>